<comment type="caution">
    <text evidence="3">The sequence shown here is derived from an EMBL/GenBank/DDBJ whole genome shotgun (WGS) entry which is preliminary data.</text>
</comment>
<dbReference type="AlphaFoldDB" id="A0A495VIZ9"/>
<feature type="domain" description="Secretion system C-terminal sorting" evidence="2">
    <location>
        <begin position="940"/>
        <end position="1006"/>
    </location>
</feature>
<dbReference type="Gene3D" id="2.160.20.10">
    <property type="entry name" value="Single-stranded right-handed beta-helix, Pectin lyase-like"/>
    <property type="match status" value="1"/>
</dbReference>
<evidence type="ECO:0000256" key="1">
    <source>
        <dbReference type="SAM" id="SignalP"/>
    </source>
</evidence>
<evidence type="ECO:0000313" key="4">
    <source>
        <dbReference type="Proteomes" id="UP000269493"/>
    </source>
</evidence>
<organism evidence="3 4">
    <name type="scientific">Coprobacter fastidiosus NSB1 = JCM 33896</name>
    <dbReference type="NCBI Taxonomy" id="1349822"/>
    <lineage>
        <taxon>Bacteria</taxon>
        <taxon>Pseudomonadati</taxon>
        <taxon>Bacteroidota</taxon>
        <taxon>Bacteroidia</taxon>
        <taxon>Bacteroidales</taxon>
        <taxon>Barnesiellaceae</taxon>
        <taxon>Coprobacter</taxon>
    </lineage>
</organism>
<evidence type="ECO:0000313" key="3">
    <source>
        <dbReference type="EMBL" id="RKT49232.1"/>
    </source>
</evidence>
<dbReference type="GeneID" id="92929159"/>
<dbReference type="SMART" id="SM00710">
    <property type="entry name" value="PbH1"/>
    <property type="match status" value="6"/>
</dbReference>
<keyword evidence="1" id="KW-0732">Signal</keyword>
<proteinExistence type="predicted"/>
<sequence>MKNLRLPILLIFGLLSNLASAKEIYVASFGKDSNPGSQNEPYATLGKAFTVLENDDKIFILDILSIQNEASGTGMGQMEDDCLGIKFPSDKKNIVIQGISPETSGIDGTSLILGQRVLLLQNVENLTIKNISITNALKNINPMVIGGGAISVEGGNVTIENCNFDACGSSTLRYGGAIQVDNAIVTLKNCSFARGNASYGGAIYVASGKLMTDNCSFAQGNATLGGAIATQANTANTVTPEEKQVSIFCSNSYFYKNNGSAGGAIAVSNSTNNNAVKLRIESCTFAENSGRGGAISLENKKTAINDYQLINSTIYKNSSPNDAGAIMLLAGQTGETFDLINCTITENTTTGNAGHGAGIRFYNDDSSTSQTVLKRILNCIIENNYATNNGSRNQNSDLSFRHTPEATYLIIKNSFIGSDGNNNINVKYYMEDNLFNYFSAVESLAEFEGSTSDQIQAEKCIPVLSSSLASNYGNPQWLQEVGITTDQKGKTRPFTNNRCTIGSVEVVSTLNPGTKPEGTPIYPSYNNLVMAGYQGWFSVKGDDSGNNGYVHCGRDGKFEPGYAGIEFWPDMTEYTKKYPVDFVYPDNSQAYFFSSSDEETVDLHFKWMQQYGIDGVFIQRFISSITSQAIGKVLKHAVKAAKKYNRAFSIMYDCSGLSTEADIYKVLNDWKIINAKYRLSDPSVCPTYLHHNGKPMIALWGIGLQGKGSTPAQFKTMMDNLQDLDGAKQKFSYLLGSSYQWRTGGGDAYPDTKDLVEVLKTADIISPWSVGRYNSIAGFMDRVEKFLKTDILWCRMNNVGYAPVVFPGFSWRNLKNLTADKYDEIPRLKGDFLWRQIAEAKKAGAKMIYVAMFDELDEGTCIFKCANSKNTPIFATSSDPQGKFLGIDDDLPTDYYLFLAGQAGEWLKGNAEYGDTKPSYKPMGMGHTKIESPITITYANNILSIKAVRTGKIIVRIYNTQGNLIGTLKNKEQNIPFNKTINISAFPKGIYIIQTILEGKTYTTKIQK</sequence>
<keyword evidence="4" id="KW-1185">Reference proteome</keyword>
<dbReference type="InterPro" id="IPR006626">
    <property type="entry name" value="PbH1"/>
</dbReference>
<feature type="chain" id="PRO_5019740002" evidence="1">
    <location>
        <begin position="22"/>
        <end position="1008"/>
    </location>
</feature>
<gene>
    <name evidence="3" type="ORF">BC742_2716</name>
</gene>
<evidence type="ECO:0000259" key="2">
    <source>
        <dbReference type="Pfam" id="PF18962"/>
    </source>
</evidence>
<dbReference type="Gene3D" id="3.20.20.80">
    <property type="entry name" value="Glycosidases"/>
    <property type="match status" value="1"/>
</dbReference>
<dbReference type="OrthoDB" id="9783748at2"/>
<accession>A0A495VIZ9</accession>
<dbReference type="NCBIfam" id="TIGR04183">
    <property type="entry name" value="Por_Secre_tail"/>
    <property type="match status" value="1"/>
</dbReference>
<reference evidence="3 4" key="1">
    <citation type="submission" date="2018-10" db="EMBL/GenBank/DDBJ databases">
        <title>Genomic Encyclopedia of Archaeal and Bacterial Type Strains, Phase II (KMG-II): from individual species to whole genera.</title>
        <authorList>
            <person name="Goeker M."/>
        </authorList>
    </citation>
    <scope>NUCLEOTIDE SEQUENCE [LARGE SCALE GENOMIC DNA]</scope>
    <source>
        <strain evidence="3 4">NSB1</strain>
    </source>
</reference>
<dbReference type="CDD" id="cd11576">
    <property type="entry name" value="GH99_GH71_like_2"/>
    <property type="match status" value="1"/>
</dbReference>
<dbReference type="InterPro" id="IPR026444">
    <property type="entry name" value="Secre_tail"/>
</dbReference>
<dbReference type="InterPro" id="IPR012334">
    <property type="entry name" value="Pectin_lyas_fold"/>
</dbReference>
<dbReference type="Proteomes" id="UP000269493">
    <property type="component" value="Unassembled WGS sequence"/>
</dbReference>
<dbReference type="EMBL" id="RBXN01000013">
    <property type="protein sequence ID" value="RKT49232.1"/>
    <property type="molecule type" value="Genomic_DNA"/>
</dbReference>
<protein>
    <submittedName>
        <fullName evidence="3">Putative secreted protein (Por secretion system target)</fullName>
    </submittedName>
</protein>
<dbReference type="InterPro" id="IPR011050">
    <property type="entry name" value="Pectin_lyase_fold/virulence"/>
</dbReference>
<dbReference type="Pfam" id="PF18962">
    <property type="entry name" value="Por_Secre_tail"/>
    <property type="match status" value="1"/>
</dbReference>
<dbReference type="RefSeq" id="WP_022601160.1">
    <property type="nucleotide sequence ID" value="NZ_KI440795.1"/>
</dbReference>
<name>A0A495VIZ9_9BACT</name>
<dbReference type="SUPFAM" id="SSF51126">
    <property type="entry name" value="Pectin lyase-like"/>
    <property type="match status" value="2"/>
</dbReference>
<feature type="signal peptide" evidence="1">
    <location>
        <begin position="1"/>
        <end position="21"/>
    </location>
</feature>